<dbReference type="AlphaFoldDB" id="A0A2U2C4C3"/>
<accession>A0A2U2C4C3</accession>
<sequence length="143" mass="15618">MAVPAFAECRPGQVQLRGDFGTAAFSVEIADDDGERAQGLMHRESMGRFAGMLFVFERPQRAVFWMENTLIPLDMLFIDASGVVRHVHENAVPMDRTPIDGGTDIQYVLEINGGMASRLGIEDGAELRHPAIAADGAAWPCDE</sequence>
<reference evidence="1 2" key="1">
    <citation type="submission" date="2018-05" db="EMBL/GenBank/DDBJ databases">
        <title>Pararhodobacter marina sp. nov., isolated from deep-sea water of the Indian Ocean.</title>
        <authorList>
            <person name="Lai Q.Sr."/>
            <person name="Liu X."/>
            <person name="Shao Z."/>
        </authorList>
    </citation>
    <scope>NUCLEOTIDE SEQUENCE [LARGE SCALE GENOMIC DNA]</scope>
    <source>
        <strain evidence="1 2">CIC4N-9</strain>
    </source>
</reference>
<evidence type="ECO:0000313" key="2">
    <source>
        <dbReference type="Proteomes" id="UP000244940"/>
    </source>
</evidence>
<dbReference type="Gene3D" id="2.60.120.1140">
    <property type="entry name" value="Protein of unknown function DUF192"/>
    <property type="match status" value="1"/>
</dbReference>
<dbReference type="PANTHER" id="PTHR37953">
    <property type="entry name" value="UPF0127 PROTEIN MJ1496"/>
    <property type="match status" value="1"/>
</dbReference>
<dbReference type="InterPro" id="IPR003795">
    <property type="entry name" value="DUF192"/>
</dbReference>
<keyword evidence="2" id="KW-1185">Reference proteome</keyword>
<dbReference type="OrthoDB" id="9808290at2"/>
<dbReference type="EMBL" id="QEYD01000017">
    <property type="protein sequence ID" value="PWE26735.1"/>
    <property type="molecule type" value="Genomic_DNA"/>
</dbReference>
<dbReference type="PANTHER" id="PTHR37953:SF1">
    <property type="entry name" value="UPF0127 PROTEIN MJ1496"/>
    <property type="match status" value="1"/>
</dbReference>
<dbReference type="Proteomes" id="UP000244940">
    <property type="component" value="Unassembled WGS sequence"/>
</dbReference>
<dbReference type="InterPro" id="IPR038695">
    <property type="entry name" value="Saro_0823-like_sf"/>
</dbReference>
<dbReference type="Pfam" id="PF02643">
    <property type="entry name" value="DUF192"/>
    <property type="match status" value="1"/>
</dbReference>
<evidence type="ECO:0008006" key="3">
    <source>
        <dbReference type="Google" id="ProtNLM"/>
    </source>
</evidence>
<organism evidence="1 2">
    <name type="scientific">Pararhodobacter marinus</name>
    <dbReference type="NCBI Taxonomy" id="2184063"/>
    <lineage>
        <taxon>Bacteria</taxon>
        <taxon>Pseudomonadati</taxon>
        <taxon>Pseudomonadota</taxon>
        <taxon>Alphaproteobacteria</taxon>
        <taxon>Rhodobacterales</taxon>
        <taxon>Paracoccaceae</taxon>
        <taxon>Pararhodobacter</taxon>
    </lineage>
</organism>
<name>A0A2U2C4C3_9RHOB</name>
<gene>
    <name evidence="1" type="ORF">C4N9_20680</name>
</gene>
<comment type="caution">
    <text evidence="1">The sequence shown here is derived from an EMBL/GenBank/DDBJ whole genome shotgun (WGS) entry which is preliminary data.</text>
</comment>
<protein>
    <recommendedName>
        <fullName evidence="3">DUF192 domain-containing protein</fullName>
    </recommendedName>
</protein>
<evidence type="ECO:0000313" key="1">
    <source>
        <dbReference type="EMBL" id="PWE26735.1"/>
    </source>
</evidence>
<proteinExistence type="predicted"/>